<feature type="non-terminal residue" evidence="1">
    <location>
        <position position="192"/>
    </location>
</feature>
<reference evidence="1" key="1">
    <citation type="submission" date="2021-06" db="EMBL/GenBank/DDBJ databases">
        <authorList>
            <person name="Kallberg Y."/>
            <person name="Tangrot J."/>
            <person name="Rosling A."/>
        </authorList>
    </citation>
    <scope>NUCLEOTIDE SEQUENCE</scope>
    <source>
        <strain evidence="1">MA461A</strain>
    </source>
</reference>
<sequence>KELLPLLGVVNDFSNIVSGSAIPLDNAVVSSFSHGSGTCNSVQEAIEGVQNSPMGKLNSALTYDFNLDLKKGYYVPGGSAVLTVKGTQPYKGFLLYAVDSAKNHVGSWSTPKGYKILDLNCTGDPKGTISHDSPDQKDPVAAKFTWTAPTTDVGPITFVGTIVVNQSMGFQIVKSPSFSVAGSNVTVPVTPS</sequence>
<evidence type="ECO:0000313" key="2">
    <source>
        <dbReference type="Proteomes" id="UP000789920"/>
    </source>
</evidence>
<keyword evidence="2" id="KW-1185">Reference proteome</keyword>
<gene>
    <name evidence="1" type="ORF">RPERSI_LOCUS12638</name>
</gene>
<comment type="caution">
    <text evidence="1">The sequence shown here is derived from an EMBL/GenBank/DDBJ whole genome shotgun (WGS) entry which is preliminary data.</text>
</comment>
<dbReference type="EMBL" id="CAJVQC010027237">
    <property type="protein sequence ID" value="CAG8735784.1"/>
    <property type="molecule type" value="Genomic_DNA"/>
</dbReference>
<evidence type="ECO:0000313" key="1">
    <source>
        <dbReference type="EMBL" id="CAG8735784.1"/>
    </source>
</evidence>
<organism evidence="1 2">
    <name type="scientific">Racocetra persica</name>
    <dbReference type="NCBI Taxonomy" id="160502"/>
    <lineage>
        <taxon>Eukaryota</taxon>
        <taxon>Fungi</taxon>
        <taxon>Fungi incertae sedis</taxon>
        <taxon>Mucoromycota</taxon>
        <taxon>Glomeromycotina</taxon>
        <taxon>Glomeromycetes</taxon>
        <taxon>Diversisporales</taxon>
        <taxon>Gigasporaceae</taxon>
        <taxon>Racocetra</taxon>
    </lineage>
</organism>
<protein>
    <submittedName>
        <fullName evidence="1">34139_t:CDS:1</fullName>
    </submittedName>
</protein>
<proteinExistence type="predicted"/>
<accession>A0ACA9Q432</accession>
<name>A0ACA9Q432_9GLOM</name>
<feature type="non-terminal residue" evidence="1">
    <location>
        <position position="1"/>
    </location>
</feature>
<dbReference type="Proteomes" id="UP000789920">
    <property type="component" value="Unassembled WGS sequence"/>
</dbReference>